<name>A0A444UC59_ACIRT</name>
<dbReference type="Pfam" id="PF00240">
    <property type="entry name" value="ubiquitin"/>
    <property type="match status" value="1"/>
</dbReference>
<evidence type="ECO:0000256" key="11">
    <source>
        <dbReference type="SAM" id="Phobius"/>
    </source>
</evidence>
<gene>
    <name evidence="13" type="ORF">EOD39_5974</name>
</gene>
<dbReference type="GO" id="GO:0036503">
    <property type="term" value="P:ERAD pathway"/>
    <property type="evidence" value="ECO:0007669"/>
    <property type="project" value="InterPro"/>
</dbReference>
<feature type="region of interest" description="Disordered" evidence="10">
    <location>
        <begin position="49"/>
        <end position="176"/>
    </location>
</feature>
<feature type="transmembrane region" description="Helical" evidence="11">
    <location>
        <begin position="265"/>
        <end position="287"/>
    </location>
</feature>
<keyword evidence="4" id="KW-0963">Cytoplasm</keyword>
<keyword evidence="7 11" id="KW-0472">Membrane</keyword>
<evidence type="ECO:0000256" key="10">
    <source>
        <dbReference type="SAM" id="MobiDB-lite"/>
    </source>
</evidence>
<comment type="subcellular location">
    <subcellularLocation>
        <location evidence="3">Cytoplasm</location>
    </subcellularLocation>
    <subcellularLocation>
        <location evidence="2">Membrane</location>
        <topology evidence="2">Multi-pass membrane protein</topology>
    </subcellularLocation>
    <subcellularLocation>
        <location evidence="1">Nucleus</location>
    </subcellularLocation>
</comment>
<evidence type="ECO:0000259" key="12">
    <source>
        <dbReference type="PROSITE" id="PS50053"/>
    </source>
</evidence>
<evidence type="ECO:0000256" key="7">
    <source>
        <dbReference type="ARBA" id="ARBA00023136"/>
    </source>
</evidence>
<evidence type="ECO:0000256" key="2">
    <source>
        <dbReference type="ARBA" id="ARBA00004141"/>
    </source>
</evidence>
<dbReference type="InterPro" id="IPR000626">
    <property type="entry name" value="Ubiquitin-like_dom"/>
</dbReference>
<dbReference type="GO" id="GO:0005737">
    <property type="term" value="C:cytoplasm"/>
    <property type="evidence" value="ECO:0007669"/>
    <property type="project" value="UniProtKB-SubCell"/>
</dbReference>
<evidence type="ECO:0000256" key="3">
    <source>
        <dbReference type="ARBA" id="ARBA00004496"/>
    </source>
</evidence>
<feature type="transmembrane region" description="Helical" evidence="11">
    <location>
        <begin position="299"/>
        <end position="318"/>
    </location>
</feature>
<dbReference type="SMART" id="SM00213">
    <property type="entry name" value="UBQ"/>
    <property type="match status" value="1"/>
</dbReference>
<dbReference type="Gene3D" id="3.10.20.90">
    <property type="entry name" value="Phosphatidylinositol 3-kinase Catalytic Subunit, Chain A, domain 1"/>
    <property type="match status" value="1"/>
</dbReference>
<dbReference type="PANTHER" id="PTHR14557:SF3">
    <property type="entry name" value="TRANSMEMBRANE AND UBIQUITIN-LIKE DOMAIN-CONTAINING PROTEIN 1"/>
    <property type="match status" value="1"/>
</dbReference>
<keyword evidence="14" id="KW-1185">Reference proteome</keyword>
<evidence type="ECO:0000256" key="4">
    <source>
        <dbReference type="ARBA" id="ARBA00022490"/>
    </source>
</evidence>
<reference evidence="13 14" key="1">
    <citation type="submission" date="2019-01" db="EMBL/GenBank/DDBJ databases">
        <title>Draft Genome and Complete Hox-Cluster Characterization of the Sterlet Sturgeon (Acipenser ruthenus).</title>
        <authorList>
            <person name="Wei Q."/>
        </authorList>
    </citation>
    <scope>NUCLEOTIDE SEQUENCE [LARGE SCALE GENOMIC DNA]</scope>
    <source>
        <strain evidence="13">WHYD16114868_AA</strain>
        <tissue evidence="13">Blood</tissue>
    </source>
</reference>
<organism evidence="13 14">
    <name type="scientific">Acipenser ruthenus</name>
    <name type="common">Sterlet sturgeon</name>
    <dbReference type="NCBI Taxonomy" id="7906"/>
    <lineage>
        <taxon>Eukaryota</taxon>
        <taxon>Metazoa</taxon>
        <taxon>Chordata</taxon>
        <taxon>Craniata</taxon>
        <taxon>Vertebrata</taxon>
        <taxon>Euteleostomi</taxon>
        <taxon>Actinopterygii</taxon>
        <taxon>Chondrostei</taxon>
        <taxon>Acipenseriformes</taxon>
        <taxon>Acipenseridae</taxon>
        <taxon>Acipenser</taxon>
    </lineage>
</organism>
<evidence type="ECO:0000256" key="1">
    <source>
        <dbReference type="ARBA" id="ARBA00004123"/>
    </source>
</evidence>
<feature type="transmembrane region" description="Helical" evidence="11">
    <location>
        <begin position="12"/>
        <end position="29"/>
    </location>
</feature>
<evidence type="ECO:0000256" key="6">
    <source>
        <dbReference type="ARBA" id="ARBA00022989"/>
    </source>
</evidence>
<dbReference type="EMBL" id="SCEB01214855">
    <property type="protein sequence ID" value="RXM32755.1"/>
    <property type="molecule type" value="Genomic_DNA"/>
</dbReference>
<feature type="compositionally biased region" description="Low complexity" evidence="10">
    <location>
        <begin position="138"/>
        <end position="157"/>
    </location>
</feature>
<dbReference type="PANTHER" id="PTHR14557">
    <property type="entry name" value="PROTEIN C7ORF21"/>
    <property type="match status" value="1"/>
</dbReference>
<dbReference type="GO" id="GO:0005634">
    <property type="term" value="C:nucleus"/>
    <property type="evidence" value="ECO:0007669"/>
    <property type="project" value="UniProtKB-SubCell"/>
</dbReference>
<dbReference type="SUPFAM" id="SSF54236">
    <property type="entry name" value="Ubiquitin-like"/>
    <property type="match status" value="1"/>
</dbReference>
<protein>
    <recommendedName>
        <fullName evidence="9">Transmembrane and ubiquitin-like domain-containing protein 1</fullName>
    </recommendedName>
</protein>
<dbReference type="InterPro" id="IPR040352">
    <property type="entry name" value="TMUB1/2"/>
</dbReference>
<accession>A0A444UC59</accession>
<keyword evidence="6 11" id="KW-1133">Transmembrane helix</keyword>
<dbReference type="InterPro" id="IPR029071">
    <property type="entry name" value="Ubiquitin-like_domsf"/>
</dbReference>
<keyword evidence="8" id="KW-0539">Nucleus</keyword>
<dbReference type="Proteomes" id="UP000289886">
    <property type="component" value="Unassembled WGS sequence"/>
</dbReference>
<dbReference type="GO" id="GO:0016020">
    <property type="term" value="C:membrane"/>
    <property type="evidence" value="ECO:0007669"/>
    <property type="project" value="UniProtKB-SubCell"/>
</dbReference>
<evidence type="ECO:0000256" key="5">
    <source>
        <dbReference type="ARBA" id="ARBA00022692"/>
    </source>
</evidence>
<dbReference type="PROSITE" id="PS50053">
    <property type="entry name" value="UBIQUITIN_2"/>
    <property type="match status" value="1"/>
</dbReference>
<comment type="caution">
    <text evidence="13">The sequence shown here is derived from an EMBL/GenBank/DDBJ whole genome shotgun (WGS) entry which is preliminary data.</text>
</comment>
<keyword evidence="5 11" id="KW-0812">Transmembrane</keyword>
<proteinExistence type="predicted"/>
<evidence type="ECO:0000313" key="13">
    <source>
        <dbReference type="EMBL" id="RXM32755.1"/>
    </source>
</evidence>
<sequence>MALIEGVGDEVTVLFALLLVLLVLVLAWASTQTTDRSEQLFQSAAFQNRAGPQSTLGETAAPDMDFNETPLAAGEEEKKSSDQEEERSSPGEEERSSPGEGERSSPGEGERSSAGEGERSSPGEVGSGNDGIRHRETAAAAAASSQTSAPPSGTPQPLTSSASRHPSEADPTPDRNMVLRLKFLNDTERVAQVKPEDTIGYVKRTYFQGQEHQVRLIYQGQLLRDDAQTLSSLNLADNSVLHCHISQHATPQAPAGVRAADQVHAALNVGSLMVPLFMLMLSVLWYFQIQYRQFFTAPATASLVGITVFFSFMAFGVYRR</sequence>
<dbReference type="AlphaFoldDB" id="A0A444UC59"/>
<feature type="domain" description="Ubiquitin-like" evidence="12">
    <location>
        <begin position="177"/>
        <end position="250"/>
    </location>
</feature>
<feature type="compositionally biased region" description="Basic and acidic residues" evidence="10">
    <location>
        <begin position="75"/>
        <end position="121"/>
    </location>
</feature>
<evidence type="ECO:0000256" key="9">
    <source>
        <dbReference type="ARBA" id="ARBA00039931"/>
    </source>
</evidence>
<evidence type="ECO:0000256" key="8">
    <source>
        <dbReference type="ARBA" id="ARBA00023242"/>
    </source>
</evidence>
<evidence type="ECO:0000313" key="14">
    <source>
        <dbReference type="Proteomes" id="UP000289886"/>
    </source>
</evidence>
<dbReference type="CDD" id="cd17131">
    <property type="entry name" value="Ubl_TMUB1"/>
    <property type="match status" value="1"/>
</dbReference>